<reference evidence="2" key="1">
    <citation type="submission" date="2017-01" db="EMBL/GenBank/DDBJ databases">
        <authorList>
            <person name="Varghese N."/>
            <person name="Submissions S."/>
        </authorList>
    </citation>
    <scope>NUCLEOTIDE SEQUENCE [LARGE SCALE GENOMIC DNA]</scope>
    <source>
        <strain evidence="2">DSM 22306</strain>
    </source>
</reference>
<dbReference type="OrthoDB" id="292170at2"/>
<proteinExistence type="predicted"/>
<organism evidence="1 2">
    <name type="scientific">Neptunomonas antarctica</name>
    <dbReference type="NCBI Taxonomy" id="619304"/>
    <lineage>
        <taxon>Bacteria</taxon>
        <taxon>Pseudomonadati</taxon>
        <taxon>Pseudomonadota</taxon>
        <taxon>Gammaproteobacteria</taxon>
        <taxon>Oceanospirillales</taxon>
        <taxon>Oceanospirillaceae</taxon>
        <taxon>Neptunomonas</taxon>
    </lineage>
</organism>
<protein>
    <recommendedName>
        <fullName evidence="3">Lacal_2735 family protein</fullName>
    </recommendedName>
</protein>
<dbReference type="EMBL" id="FTOE01000002">
    <property type="protein sequence ID" value="SIS55876.1"/>
    <property type="molecule type" value="Genomic_DNA"/>
</dbReference>
<evidence type="ECO:0000313" key="1">
    <source>
        <dbReference type="EMBL" id="SIS55876.1"/>
    </source>
</evidence>
<keyword evidence="2" id="KW-1185">Reference proteome</keyword>
<gene>
    <name evidence="1" type="ORF">SAMN05421760_102159</name>
</gene>
<sequence>MFSIFKSNPTKKLHKIYGIKLEEAMLAQRKGDIHSYSSLTAEAEEIWNQIQQLESNQK</sequence>
<dbReference type="Proteomes" id="UP000185999">
    <property type="component" value="Unassembled WGS sequence"/>
</dbReference>
<name>A0A1N7K2X5_9GAMM</name>
<dbReference type="AlphaFoldDB" id="A0A1N7K2X5"/>
<dbReference type="InterPro" id="IPR045493">
    <property type="entry name" value="DUF6435"/>
</dbReference>
<dbReference type="NCBIfam" id="NF033487">
    <property type="entry name" value="Lacal_2735_fam"/>
    <property type="match status" value="1"/>
</dbReference>
<dbReference type="Pfam" id="PF20027">
    <property type="entry name" value="DUF6435"/>
    <property type="match status" value="1"/>
</dbReference>
<dbReference type="RefSeq" id="WP_143773502.1">
    <property type="nucleotide sequence ID" value="NZ_FTOE01000002.1"/>
</dbReference>
<evidence type="ECO:0008006" key="3">
    <source>
        <dbReference type="Google" id="ProtNLM"/>
    </source>
</evidence>
<accession>A0A1N7K2X5</accession>
<evidence type="ECO:0000313" key="2">
    <source>
        <dbReference type="Proteomes" id="UP000185999"/>
    </source>
</evidence>